<dbReference type="AlphaFoldDB" id="A0A917VGY6"/>
<protein>
    <submittedName>
        <fullName evidence="5">3-(3-hydroxyphenyl)propionate hydroxylase</fullName>
    </submittedName>
</protein>
<keyword evidence="6" id="KW-1185">Reference proteome</keyword>
<dbReference type="PRINTS" id="PR00420">
    <property type="entry name" value="RNGMNOXGNASE"/>
</dbReference>
<gene>
    <name evidence="5" type="primary">mhpA</name>
    <name evidence="5" type="ORF">GCM10010094_42960</name>
</gene>
<evidence type="ECO:0000256" key="2">
    <source>
        <dbReference type="ARBA" id="ARBA00022630"/>
    </source>
</evidence>
<evidence type="ECO:0000313" key="5">
    <source>
        <dbReference type="EMBL" id="GGK77190.1"/>
    </source>
</evidence>
<dbReference type="Gene3D" id="3.50.50.60">
    <property type="entry name" value="FAD/NAD(P)-binding domain"/>
    <property type="match status" value="1"/>
</dbReference>
<keyword evidence="3" id="KW-0274">FAD</keyword>
<feature type="domain" description="FAD-binding" evidence="4">
    <location>
        <begin position="9"/>
        <end position="340"/>
    </location>
</feature>
<dbReference type="Proteomes" id="UP000637788">
    <property type="component" value="Unassembled WGS sequence"/>
</dbReference>
<organism evidence="5 6">
    <name type="scientific">Streptomyces flaveus</name>
    <dbReference type="NCBI Taxonomy" id="66370"/>
    <lineage>
        <taxon>Bacteria</taxon>
        <taxon>Bacillati</taxon>
        <taxon>Actinomycetota</taxon>
        <taxon>Actinomycetes</taxon>
        <taxon>Kitasatosporales</taxon>
        <taxon>Streptomycetaceae</taxon>
        <taxon>Streptomyces</taxon>
        <taxon>Streptomyces aurantiacus group</taxon>
    </lineage>
</organism>
<dbReference type="InterPro" id="IPR036188">
    <property type="entry name" value="FAD/NAD-bd_sf"/>
</dbReference>
<evidence type="ECO:0000256" key="3">
    <source>
        <dbReference type="ARBA" id="ARBA00022827"/>
    </source>
</evidence>
<dbReference type="GO" id="GO:0071949">
    <property type="term" value="F:FAD binding"/>
    <property type="evidence" value="ECO:0007669"/>
    <property type="project" value="InterPro"/>
</dbReference>
<name>A0A917VGY6_9ACTN</name>
<dbReference type="SUPFAM" id="SSF51905">
    <property type="entry name" value="FAD/NAD(P)-binding domain"/>
    <property type="match status" value="1"/>
</dbReference>
<dbReference type="RefSeq" id="WP_189323502.1">
    <property type="nucleotide sequence ID" value="NZ_BMPQ01000010.1"/>
</dbReference>
<comment type="cofactor">
    <cofactor evidence="1">
        <name>FAD</name>
        <dbReference type="ChEBI" id="CHEBI:57692"/>
    </cofactor>
</comment>
<dbReference type="EMBL" id="BMPQ01000010">
    <property type="protein sequence ID" value="GGK77190.1"/>
    <property type="molecule type" value="Genomic_DNA"/>
</dbReference>
<proteinExistence type="predicted"/>
<evidence type="ECO:0000313" key="6">
    <source>
        <dbReference type="Proteomes" id="UP000637788"/>
    </source>
</evidence>
<reference evidence="5" key="2">
    <citation type="submission" date="2020-09" db="EMBL/GenBank/DDBJ databases">
        <authorList>
            <person name="Sun Q."/>
            <person name="Ohkuma M."/>
        </authorList>
    </citation>
    <scope>NUCLEOTIDE SEQUENCE</scope>
    <source>
        <strain evidence="5">JCM 3035</strain>
    </source>
</reference>
<evidence type="ECO:0000256" key="1">
    <source>
        <dbReference type="ARBA" id="ARBA00001974"/>
    </source>
</evidence>
<sequence length="509" mass="55936">MTSPAGALPVLVAGAGPAGLTAATELTRRGVPVRCVDKADGPSTLSKALGLWPRTVELIHRVGGHELLAARALPQSQMRYYSDGKVIANLRYKSATRPLICPQPDIEEVLRTNFASVGGAVRWGTELLGFEQLDDRVRARLRHQDGTEHEEEFAYVIGADGASSTVRGHLGIGFEGSTYELRFVVADVRIDTRFDHRMTHYFCSPRGILVACGLPDGRWRVFTSAPAGASQEDVDLAMVQSLVDERGPGGIRLRDPDWISVFNVHARHADTTRVGRVFLIGDAAHIHSPAGGQGLNTGVNDAHNLSWKLALVWHGYSAERLLETYASERGDVARAVVRQADVQTKLWLLRKSHQVVLRDNLLRVASGLRLFDLTYIPWLAGLRTKYRTEPAAGKKTAGKKTAGFVPGALVPLPLRTELDDLRHTLILTGPPDESVRELTRWCADRLDAVLDIRTEARRGKPALVLARPDGHVDRIAGDVPTMRARLTDLFRPLLGARQDEQEKVKEHTA</sequence>
<dbReference type="InterPro" id="IPR002938">
    <property type="entry name" value="FAD-bd"/>
</dbReference>
<comment type="caution">
    <text evidence="5">The sequence shown here is derived from an EMBL/GenBank/DDBJ whole genome shotgun (WGS) entry which is preliminary data.</text>
</comment>
<reference evidence="5" key="1">
    <citation type="journal article" date="2014" name="Int. J. Syst. Evol. Microbiol.">
        <title>Complete genome sequence of Corynebacterium casei LMG S-19264T (=DSM 44701T), isolated from a smear-ripened cheese.</title>
        <authorList>
            <consortium name="US DOE Joint Genome Institute (JGI-PGF)"/>
            <person name="Walter F."/>
            <person name="Albersmeier A."/>
            <person name="Kalinowski J."/>
            <person name="Ruckert C."/>
        </authorList>
    </citation>
    <scope>NUCLEOTIDE SEQUENCE</scope>
    <source>
        <strain evidence="5">JCM 3035</strain>
    </source>
</reference>
<evidence type="ECO:0000259" key="4">
    <source>
        <dbReference type="Pfam" id="PF01494"/>
    </source>
</evidence>
<dbReference type="Gene3D" id="3.30.70.2450">
    <property type="match status" value="1"/>
</dbReference>
<dbReference type="InterPro" id="IPR050641">
    <property type="entry name" value="RIFMO-like"/>
</dbReference>
<dbReference type="GO" id="GO:0016709">
    <property type="term" value="F:oxidoreductase activity, acting on paired donors, with incorporation or reduction of molecular oxygen, NAD(P)H as one donor, and incorporation of one atom of oxygen"/>
    <property type="evidence" value="ECO:0007669"/>
    <property type="project" value="UniProtKB-ARBA"/>
</dbReference>
<dbReference type="PANTHER" id="PTHR43004:SF19">
    <property type="entry name" value="BINDING MONOOXYGENASE, PUTATIVE (JCVI)-RELATED"/>
    <property type="match status" value="1"/>
</dbReference>
<accession>A0A917VGY6</accession>
<dbReference type="PANTHER" id="PTHR43004">
    <property type="entry name" value="TRK SYSTEM POTASSIUM UPTAKE PROTEIN"/>
    <property type="match status" value="1"/>
</dbReference>
<keyword evidence="2" id="KW-0285">Flavoprotein</keyword>
<dbReference type="Pfam" id="PF01494">
    <property type="entry name" value="FAD_binding_3"/>
    <property type="match status" value="1"/>
</dbReference>